<dbReference type="GO" id="GO:0005634">
    <property type="term" value="C:nucleus"/>
    <property type="evidence" value="ECO:0007669"/>
    <property type="project" value="InterPro"/>
</dbReference>
<evidence type="ECO:0000259" key="2">
    <source>
        <dbReference type="PROSITE" id="PS51297"/>
    </source>
</evidence>
<feature type="region of interest" description="Disordered" evidence="1">
    <location>
        <begin position="118"/>
        <end position="167"/>
    </location>
</feature>
<feature type="domain" description="K-box" evidence="2">
    <location>
        <begin position="27"/>
        <end position="117"/>
    </location>
</feature>
<dbReference type="OMA" id="EDHSQEH"/>
<dbReference type="Pfam" id="PF01486">
    <property type="entry name" value="K-box"/>
    <property type="match status" value="1"/>
</dbReference>
<dbReference type="EMBL" id="AWWV01011631">
    <property type="protein sequence ID" value="OMO71405.1"/>
    <property type="molecule type" value="Genomic_DNA"/>
</dbReference>
<feature type="compositionally biased region" description="Acidic residues" evidence="1">
    <location>
        <begin position="143"/>
        <end position="157"/>
    </location>
</feature>
<organism evidence="3 4">
    <name type="scientific">Corchorus capsularis</name>
    <name type="common">Jute</name>
    <dbReference type="NCBI Taxonomy" id="210143"/>
    <lineage>
        <taxon>Eukaryota</taxon>
        <taxon>Viridiplantae</taxon>
        <taxon>Streptophyta</taxon>
        <taxon>Embryophyta</taxon>
        <taxon>Tracheophyta</taxon>
        <taxon>Spermatophyta</taxon>
        <taxon>Magnoliopsida</taxon>
        <taxon>eudicotyledons</taxon>
        <taxon>Gunneridae</taxon>
        <taxon>Pentapetalae</taxon>
        <taxon>rosids</taxon>
        <taxon>malvids</taxon>
        <taxon>Malvales</taxon>
        <taxon>Malvaceae</taxon>
        <taxon>Grewioideae</taxon>
        <taxon>Apeibeae</taxon>
        <taxon>Corchorus</taxon>
    </lineage>
</organism>
<dbReference type="GO" id="GO:0003700">
    <property type="term" value="F:DNA-binding transcription factor activity"/>
    <property type="evidence" value="ECO:0007669"/>
    <property type="project" value="InterPro"/>
</dbReference>
<evidence type="ECO:0000313" key="3">
    <source>
        <dbReference type="EMBL" id="OMO71405.1"/>
    </source>
</evidence>
<evidence type="ECO:0000313" key="4">
    <source>
        <dbReference type="Proteomes" id="UP000188268"/>
    </source>
</evidence>
<reference evidence="3 4" key="1">
    <citation type="submission" date="2013-09" db="EMBL/GenBank/DDBJ databases">
        <title>Corchorus capsularis genome sequencing.</title>
        <authorList>
            <person name="Alam M."/>
            <person name="Haque M.S."/>
            <person name="Islam M.S."/>
            <person name="Emdad E.M."/>
            <person name="Islam M.M."/>
            <person name="Ahmed B."/>
            <person name="Halim A."/>
            <person name="Hossen Q.M.M."/>
            <person name="Hossain M.Z."/>
            <person name="Ahmed R."/>
            <person name="Khan M.M."/>
            <person name="Islam R."/>
            <person name="Rashid M.M."/>
            <person name="Khan S.A."/>
            <person name="Rahman M.S."/>
            <person name="Alam M."/>
        </authorList>
    </citation>
    <scope>NUCLEOTIDE SEQUENCE [LARGE SCALE GENOMIC DNA]</scope>
    <source>
        <strain evidence="4">cv. CVL-1</strain>
        <tissue evidence="3">Whole seedling</tissue>
    </source>
</reference>
<proteinExistence type="predicted"/>
<dbReference type="PROSITE" id="PS51297">
    <property type="entry name" value="K_BOX"/>
    <property type="match status" value="1"/>
</dbReference>
<dbReference type="STRING" id="210143.A0A1R3HM35"/>
<comment type="caution">
    <text evidence="3">The sequence shown here is derived from an EMBL/GenBank/DDBJ whole genome shotgun (WGS) entry which is preliminary data.</text>
</comment>
<accession>A0A1R3HM35</accession>
<name>A0A1R3HM35_COCAP</name>
<protein>
    <submittedName>
        <fullName evidence="3">Transcription factor, K-box</fullName>
    </submittedName>
</protein>
<sequence length="193" mass="22256">MEQTLLRYNRGVAEQSMEHPSDEQNAESNHPIDVNALKEEYLKLRSEYMKLNGKELEGLDYKELQHIEQQLNDGISQVKKRKEQVLIDQVNFSRLQEQKAILENEALRKQIDELQKKTSSNPFEINPLQRRYSPNSSKAEYDYASEEDDDHDDDDDHSDTSLHLGLASEVGRKRKIAKIEPISNDSGSQVASE</sequence>
<dbReference type="InterPro" id="IPR002487">
    <property type="entry name" value="TF_Kbox"/>
</dbReference>
<evidence type="ECO:0000256" key="1">
    <source>
        <dbReference type="SAM" id="MobiDB-lite"/>
    </source>
</evidence>
<dbReference type="Gramene" id="OMO71405">
    <property type="protein sequence ID" value="OMO71405"/>
    <property type="gene ID" value="CCACVL1_18235"/>
</dbReference>
<keyword evidence="4" id="KW-1185">Reference proteome</keyword>
<dbReference type="OrthoDB" id="1898716at2759"/>
<dbReference type="AlphaFoldDB" id="A0A1R3HM35"/>
<feature type="region of interest" description="Disordered" evidence="1">
    <location>
        <begin position="1"/>
        <end position="32"/>
    </location>
</feature>
<gene>
    <name evidence="3" type="ORF">CCACVL1_18235</name>
</gene>
<dbReference type="Proteomes" id="UP000188268">
    <property type="component" value="Unassembled WGS sequence"/>
</dbReference>